<evidence type="ECO:0000256" key="1">
    <source>
        <dbReference type="SAM" id="SignalP"/>
    </source>
</evidence>
<name>A0A4Y7IBQ5_PAPSO</name>
<dbReference type="Proteomes" id="UP000316621">
    <property type="component" value="Chromosome 1"/>
</dbReference>
<dbReference type="GO" id="GO:0004527">
    <property type="term" value="F:exonuclease activity"/>
    <property type="evidence" value="ECO:0007669"/>
    <property type="project" value="InterPro"/>
</dbReference>
<reference evidence="3 4" key="1">
    <citation type="journal article" date="2018" name="Science">
        <title>The opium poppy genome and morphinan production.</title>
        <authorList>
            <person name="Guo L."/>
            <person name="Winzer T."/>
            <person name="Yang X."/>
            <person name="Li Y."/>
            <person name="Ning Z."/>
            <person name="He Z."/>
            <person name="Teodor R."/>
            <person name="Lu Y."/>
            <person name="Bowser T.A."/>
            <person name="Graham I.A."/>
            <person name="Ye K."/>
        </authorList>
    </citation>
    <scope>NUCLEOTIDE SEQUENCE [LARGE SCALE GENOMIC DNA]</scope>
    <source>
        <strain evidence="4">cv. HN1</strain>
        <tissue evidence="3">Leaves</tissue>
    </source>
</reference>
<gene>
    <name evidence="3" type="ORF">C5167_039231</name>
</gene>
<keyword evidence="4" id="KW-1185">Reference proteome</keyword>
<dbReference type="STRING" id="3469.A0A4Y7IBQ5"/>
<dbReference type="Gene3D" id="3.40.50.12390">
    <property type="match status" value="1"/>
</dbReference>
<organism evidence="3 4">
    <name type="scientific">Papaver somniferum</name>
    <name type="common">Opium poppy</name>
    <dbReference type="NCBI Taxonomy" id="3469"/>
    <lineage>
        <taxon>Eukaryota</taxon>
        <taxon>Viridiplantae</taxon>
        <taxon>Streptophyta</taxon>
        <taxon>Embryophyta</taxon>
        <taxon>Tracheophyta</taxon>
        <taxon>Spermatophyta</taxon>
        <taxon>Magnoliopsida</taxon>
        <taxon>Ranunculales</taxon>
        <taxon>Papaveraceae</taxon>
        <taxon>Papaveroideae</taxon>
        <taxon>Papaver</taxon>
    </lineage>
</organism>
<dbReference type="EMBL" id="CM010715">
    <property type="protein sequence ID" value="RZC46274.1"/>
    <property type="molecule type" value="Genomic_DNA"/>
</dbReference>
<feature type="signal peptide" evidence="1">
    <location>
        <begin position="1"/>
        <end position="17"/>
    </location>
</feature>
<dbReference type="GO" id="GO:0003676">
    <property type="term" value="F:nucleic acid binding"/>
    <property type="evidence" value="ECO:0007669"/>
    <property type="project" value="InterPro"/>
</dbReference>
<evidence type="ECO:0000313" key="3">
    <source>
        <dbReference type="EMBL" id="RZC46274.1"/>
    </source>
</evidence>
<feature type="domain" description="Xrn1 N-terminal" evidence="2">
    <location>
        <begin position="15"/>
        <end position="51"/>
    </location>
</feature>
<feature type="chain" id="PRO_5021381249" description="Xrn1 N-terminal domain-containing protein" evidence="1">
    <location>
        <begin position="18"/>
        <end position="92"/>
    </location>
</feature>
<dbReference type="Gramene" id="RZC46274">
    <property type="protein sequence ID" value="RZC46274"/>
    <property type="gene ID" value="C5167_039231"/>
</dbReference>
<keyword evidence="1" id="KW-0732">Signal</keyword>
<dbReference type="InterPro" id="IPR004859">
    <property type="entry name" value="Xrn1_N"/>
</dbReference>
<protein>
    <recommendedName>
        <fullName evidence="2">Xrn1 N-terminal domain-containing protein</fullName>
    </recommendedName>
</protein>
<dbReference type="Pfam" id="PF03159">
    <property type="entry name" value="XRN_N"/>
    <property type="match status" value="1"/>
</dbReference>
<evidence type="ECO:0000259" key="2">
    <source>
        <dbReference type="Pfam" id="PF03159"/>
    </source>
</evidence>
<dbReference type="AlphaFoldDB" id="A0A4Y7IBQ5"/>
<accession>A0A4Y7IBQ5</accession>
<proteinExistence type="predicted"/>
<evidence type="ECO:0000313" key="4">
    <source>
        <dbReference type="Proteomes" id="UP000316621"/>
    </source>
</evidence>
<sequence>MFLVTKLCLAFASKTLAGFDPNTLPYLYGWDKDLIALALATYELHFFIVRREDVRGKELTEGAEHSVARKVYVSIYGKVDKCRMMDVRSSWL</sequence>